<dbReference type="SUPFAM" id="SSF52402">
    <property type="entry name" value="Adenine nucleotide alpha hydrolases-like"/>
    <property type="match status" value="1"/>
</dbReference>
<feature type="region of interest" description="Disordered" evidence="1">
    <location>
        <begin position="1"/>
        <end position="27"/>
    </location>
</feature>
<dbReference type="PANTHER" id="PTHR31964:SF140">
    <property type="entry name" value="UNIVERSAL STRESS PROTEIN FAMILY PROTEIN"/>
    <property type="match status" value="1"/>
</dbReference>
<sequence>MRFQQPGLFQKNTSAEASASGEEKKTVMPKEEDRRVVFVCVDKSKFCKYVLEWCSRNLSITDRIVLIHVAQYTPFPAGLYPSIAIDYVKENQRIRKSTHMQGHHFLKCCVAACHKIGFKPTETKLLLVNNRAMTIKQALLESIEHHNPDMLIVGTQGLGALGRAFLGSVSDYLVHNAPCAVTIIRQPKTTPVS</sequence>
<protein>
    <recommendedName>
        <fullName evidence="2">UspA domain-containing protein</fullName>
    </recommendedName>
</protein>
<evidence type="ECO:0000313" key="3">
    <source>
        <dbReference type="EMBL" id="CAE0656769.1"/>
    </source>
</evidence>
<feature type="domain" description="UspA" evidence="2">
    <location>
        <begin position="35"/>
        <end position="185"/>
    </location>
</feature>
<evidence type="ECO:0000256" key="1">
    <source>
        <dbReference type="SAM" id="MobiDB-lite"/>
    </source>
</evidence>
<organism evidence="3">
    <name type="scientific">Lotharella globosa</name>
    <dbReference type="NCBI Taxonomy" id="91324"/>
    <lineage>
        <taxon>Eukaryota</taxon>
        <taxon>Sar</taxon>
        <taxon>Rhizaria</taxon>
        <taxon>Cercozoa</taxon>
        <taxon>Chlorarachniophyceae</taxon>
        <taxon>Lotharella</taxon>
    </lineage>
</organism>
<dbReference type="CDD" id="cd23659">
    <property type="entry name" value="USP_At3g01520-like"/>
    <property type="match status" value="1"/>
</dbReference>
<dbReference type="Pfam" id="PF00582">
    <property type="entry name" value="Usp"/>
    <property type="match status" value="1"/>
</dbReference>
<reference evidence="3" key="1">
    <citation type="submission" date="2021-01" db="EMBL/GenBank/DDBJ databases">
        <authorList>
            <person name="Corre E."/>
            <person name="Pelletier E."/>
            <person name="Niang G."/>
            <person name="Scheremetjew M."/>
            <person name="Finn R."/>
            <person name="Kale V."/>
            <person name="Holt S."/>
            <person name="Cochrane G."/>
            <person name="Meng A."/>
            <person name="Brown T."/>
            <person name="Cohen L."/>
        </authorList>
    </citation>
    <scope>NUCLEOTIDE SEQUENCE</scope>
    <source>
        <strain evidence="3">CCCM811</strain>
    </source>
</reference>
<gene>
    <name evidence="3" type="ORF">LGLO00237_LOCUS8386</name>
</gene>
<dbReference type="AlphaFoldDB" id="A0A7S4DLI2"/>
<proteinExistence type="predicted"/>
<accession>A0A7S4DLI2</accession>
<dbReference type="PRINTS" id="PR01438">
    <property type="entry name" value="UNVRSLSTRESS"/>
</dbReference>
<dbReference type="InterPro" id="IPR006015">
    <property type="entry name" value="Universal_stress_UspA"/>
</dbReference>
<dbReference type="EMBL" id="HBIV01011230">
    <property type="protein sequence ID" value="CAE0656769.1"/>
    <property type="molecule type" value="Transcribed_RNA"/>
</dbReference>
<dbReference type="Gene3D" id="3.40.50.620">
    <property type="entry name" value="HUPs"/>
    <property type="match status" value="1"/>
</dbReference>
<dbReference type="InterPro" id="IPR014729">
    <property type="entry name" value="Rossmann-like_a/b/a_fold"/>
</dbReference>
<dbReference type="PANTHER" id="PTHR31964">
    <property type="entry name" value="ADENINE NUCLEOTIDE ALPHA HYDROLASES-LIKE SUPERFAMILY PROTEIN"/>
    <property type="match status" value="1"/>
</dbReference>
<dbReference type="InterPro" id="IPR006016">
    <property type="entry name" value="UspA"/>
</dbReference>
<evidence type="ECO:0000259" key="2">
    <source>
        <dbReference type="Pfam" id="PF00582"/>
    </source>
</evidence>
<name>A0A7S4DLI2_9EUKA</name>